<dbReference type="PANTHER" id="PTHR43649:SF33">
    <property type="entry name" value="POLYGALACTURONAN_RHAMNOGALACTURONAN-BINDING PROTEIN YTCQ"/>
    <property type="match status" value="1"/>
</dbReference>
<dbReference type="Proteomes" id="UP000244161">
    <property type="component" value="Unassembled WGS sequence"/>
</dbReference>
<gene>
    <name evidence="7" type="ORF">C8U37_1179</name>
</gene>
<dbReference type="Pfam" id="PF01547">
    <property type="entry name" value="SBP_bac_1"/>
    <property type="match status" value="1"/>
</dbReference>
<evidence type="ECO:0000313" key="7">
    <source>
        <dbReference type="EMBL" id="PTQ82410.1"/>
    </source>
</evidence>
<keyword evidence="5" id="KW-0449">Lipoprotein</keyword>
<protein>
    <submittedName>
        <fullName evidence="7">Carbohydrate ABC transporter substrate-binding protein (CUT1 family)</fullName>
    </submittedName>
</protein>
<dbReference type="SUPFAM" id="SSF53850">
    <property type="entry name" value="Periplasmic binding protein-like II"/>
    <property type="match status" value="1"/>
</dbReference>
<accession>A0A2T5IF13</accession>
<evidence type="ECO:0000256" key="4">
    <source>
        <dbReference type="ARBA" id="ARBA00023139"/>
    </source>
</evidence>
<comment type="caution">
    <text evidence="7">The sequence shown here is derived from an EMBL/GenBank/DDBJ whole genome shotgun (WGS) entry which is preliminary data.</text>
</comment>
<dbReference type="PANTHER" id="PTHR43649">
    <property type="entry name" value="ARABINOSE-BINDING PROTEIN-RELATED"/>
    <property type="match status" value="1"/>
</dbReference>
<keyword evidence="4" id="KW-0564">Palmitate</keyword>
<dbReference type="InterPro" id="IPR050490">
    <property type="entry name" value="Bact_solute-bd_prot1"/>
</dbReference>
<evidence type="ECO:0000256" key="5">
    <source>
        <dbReference type="ARBA" id="ARBA00023288"/>
    </source>
</evidence>
<proteinExistence type="predicted"/>
<keyword evidence="1" id="KW-1003">Cell membrane</keyword>
<organism evidence="7 8">
    <name type="scientific">Trichococcus patagoniensis</name>
    <dbReference type="NCBI Taxonomy" id="382641"/>
    <lineage>
        <taxon>Bacteria</taxon>
        <taxon>Bacillati</taxon>
        <taxon>Bacillota</taxon>
        <taxon>Bacilli</taxon>
        <taxon>Lactobacillales</taxon>
        <taxon>Carnobacteriaceae</taxon>
        <taxon>Trichococcus</taxon>
    </lineage>
</organism>
<dbReference type="AlphaFoldDB" id="A0A2T5IF13"/>
<dbReference type="Gene3D" id="3.40.190.10">
    <property type="entry name" value="Periplasmic binding protein-like II"/>
    <property type="match status" value="2"/>
</dbReference>
<dbReference type="InterPro" id="IPR006059">
    <property type="entry name" value="SBP"/>
</dbReference>
<evidence type="ECO:0000256" key="2">
    <source>
        <dbReference type="ARBA" id="ARBA00022729"/>
    </source>
</evidence>
<keyword evidence="8" id="KW-1185">Reference proteome</keyword>
<dbReference type="EMBL" id="QAOM01000017">
    <property type="protein sequence ID" value="PTQ82410.1"/>
    <property type="molecule type" value="Genomic_DNA"/>
</dbReference>
<keyword evidence="2 6" id="KW-0732">Signal</keyword>
<evidence type="ECO:0000256" key="1">
    <source>
        <dbReference type="ARBA" id="ARBA00022475"/>
    </source>
</evidence>
<name>A0A2T5IF13_9LACT</name>
<evidence type="ECO:0000313" key="8">
    <source>
        <dbReference type="Proteomes" id="UP000244161"/>
    </source>
</evidence>
<keyword evidence="3" id="KW-0472">Membrane</keyword>
<evidence type="ECO:0000256" key="6">
    <source>
        <dbReference type="SAM" id="SignalP"/>
    </source>
</evidence>
<evidence type="ECO:0000256" key="3">
    <source>
        <dbReference type="ARBA" id="ARBA00023136"/>
    </source>
</evidence>
<feature type="signal peptide" evidence="6">
    <location>
        <begin position="1"/>
        <end position="20"/>
    </location>
</feature>
<reference evidence="7 8" key="1">
    <citation type="submission" date="2018-04" db="EMBL/GenBank/DDBJ databases">
        <title>Genomic Encyclopedia of Archaeal and Bacterial Type Strains, Phase II (KMG-II): from individual species to whole genera.</title>
        <authorList>
            <person name="Goeker M."/>
        </authorList>
    </citation>
    <scope>NUCLEOTIDE SEQUENCE [LARGE SCALE GENOMIC DNA]</scope>
    <source>
        <strain evidence="7 8">DSM 18806</strain>
    </source>
</reference>
<feature type="chain" id="PRO_5039080373" evidence="6">
    <location>
        <begin position="21"/>
        <end position="414"/>
    </location>
</feature>
<dbReference type="PROSITE" id="PS51257">
    <property type="entry name" value="PROKAR_LIPOPROTEIN"/>
    <property type="match status" value="1"/>
</dbReference>
<sequence>MKKKLLFTIASTMLVFPLISGCGQEATSSDGEVKGDLVIWEHDPSFEEPVQTLVDEFNKEYPDVSIEVEAKSGSDYYSLLTTSLQSGSGPDLFWTNGTATENMQTYVEQEKVADITDIVDLSELSEEAYDLAKIDDKTYSVPWMTFDARAVYYNKDIFKELGITEPKTFDEFEAMLAKIKDNGYVPISLSGLSSWQLLWVYEVLLASQYPEYTMGFDDYSVKADSEEARAALDKVVEWAEKGYFGDGFKGVDSNGQTLAFTTGKAAMTIDGSWMVQTIEKNNPALNFGAFQIPSNDGTKTMMGSFANGFSMNADTENSAAAEAFLQFCATKEAQEIWVKELHAVSGDSEIPSAEGVAQEISNADQVVGTWQSMLTKHSSGSNSAASIWEEEGTAIFGDKLTVDDLMDKIGAAMD</sequence>